<dbReference type="AlphaFoldDB" id="A0A0D2D347"/>
<protein>
    <submittedName>
        <fullName evidence="2">Uncharacterized protein</fullName>
    </submittedName>
</protein>
<dbReference type="Proteomes" id="UP000053342">
    <property type="component" value="Unassembled WGS sequence"/>
</dbReference>
<gene>
    <name evidence="2" type="ORF">PV06_11105</name>
</gene>
<name>A0A0D2D347_9EURO</name>
<proteinExistence type="predicted"/>
<evidence type="ECO:0000313" key="3">
    <source>
        <dbReference type="Proteomes" id="UP000053342"/>
    </source>
</evidence>
<dbReference type="OrthoDB" id="3563453at2759"/>
<feature type="region of interest" description="Disordered" evidence="1">
    <location>
        <begin position="45"/>
        <end position="109"/>
    </location>
</feature>
<feature type="compositionally biased region" description="Low complexity" evidence="1">
    <location>
        <begin position="55"/>
        <end position="76"/>
    </location>
</feature>
<sequence length="109" mass="11724">MACLLGGGGEGRGGLLSGITNTLNSTTKGLPIVGGITERLLHSVDNVGVPDGGKKPAQAQQPQATAQGQDLEAAALAKKKKLHEMKSDNWHSRWKKWKWTANREPERKD</sequence>
<evidence type="ECO:0000256" key="1">
    <source>
        <dbReference type="SAM" id="MobiDB-lite"/>
    </source>
</evidence>
<dbReference type="EMBL" id="KN847350">
    <property type="protein sequence ID" value="KIW36690.1"/>
    <property type="molecule type" value="Genomic_DNA"/>
</dbReference>
<keyword evidence="3" id="KW-1185">Reference proteome</keyword>
<evidence type="ECO:0000313" key="2">
    <source>
        <dbReference type="EMBL" id="KIW36690.1"/>
    </source>
</evidence>
<dbReference type="RefSeq" id="XP_016256906.1">
    <property type="nucleotide sequence ID" value="XM_016412725.1"/>
</dbReference>
<dbReference type="GeneID" id="27363179"/>
<dbReference type="STRING" id="215243.A0A0D2D347"/>
<organism evidence="2 3">
    <name type="scientific">Exophiala oligosperma</name>
    <dbReference type="NCBI Taxonomy" id="215243"/>
    <lineage>
        <taxon>Eukaryota</taxon>
        <taxon>Fungi</taxon>
        <taxon>Dikarya</taxon>
        <taxon>Ascomycota</taxon>
        <taxon>Pezizomycotina</taxon>
        <taxon>Eurotiomycetes</taxon>
        <taxon>Chaetothyriomycetidae</taxon>
        <taxon>Chaetothyriales</taxon>
        <taxon>Herpotrichiellaceae</taxon>
        <taxon>Exophiala</taxon>
    </lineage>
</organism>
<reference evidence="2 3" key="1">
    <citation type="submission" date="2015-01" db="EMBL/GenBank/DDBJ databases">
        <title>The Genome Sequence of Exophiala oligosperma CBS72588.</title>
        <authorList>
            <consortium name="The Broad Institute Genomics Platform"/>
            <person name="Cuomo C."/>
            <person name="de Hoog S."/>
            <person name="Gorbushina A."/>
            <person name="Stielow B."/>
            <person name="Teixiera M."/>
            <person name="Abouelleil A."/>
            <person name="Chapman S.B."/>
            <person name="Priest M."/>
            <person name="Young S.K."/>
            <person name="Wortman J."/>
            <person name="Nusbaum C."/>
            <person name="Birren B."/>
        </authorList>
    </citation>
    <scope>NUCLEOTIDE SEQUENCE [LARGE SCALE GENOMIC DNA]</scope>
    <source>
        <strain evidence="2 3">CBS 72588</strain>
    </source>
</reference>
<accession>A0A0D2D347</accession>
<dbReference type="VEuPathDB" id="FungiDB:PV06_11105"/>
<dbReference type="HOGENOM" id="CLU_174175_0_0_1"/>